<dbReference type="Pfam" id="PF08214">
    <property type="entry name" value="HAT_KAT11"/>
    <property type="match status" value="1"/>
</dbReference>
<dbReference type="PANTHER" id="PTHR31571:SF2">
    <property type="entry name" value="HISTONE ACETYLTRANSFERASE RTT109"/>
    <property type="match status" value="1"/>
</dbReference>
<keyword evidence="5" id="KW-0007">Acetylation</keyword>
<feature type="region of interest" description="Disordered" evidence="10">
    <location>
        <begin position="1"/>
        <end position="40"/>
    </location>
</feature>
<evidence type="ECO:0000313" key="11">
    <source>
        <dbReference type="EMBL" id="KAK7207038.1"/>
    </source>
</evidence>
<proteinExistence type="predicted"/>
<dbReference type="EC" id="2.3.1.48" evidence="2"/>
<feature type="compositionally biased region" description="Polar residues" evidence="10">
    <location>
        <begin position="1"/>
        <end position="10"/>
    </location>
</feature>
<evidence type="ECO:0000256" key="4">
    <source>
        <dbReference type="ARBA" id="ARBA00022763"/>
    </source>
</evidence>
<dbReference type="SMART" id="SM01250">
    <property type="entry name" value="KAT11"/>
    <property type="match status" value="1"/>
</dbReference>
<keyword evidence="7" id="KW-0804">Transcription</keyword>
<gene>
    <name evidence="11" type="ORF">BZA70DRAFT_264440</name>
</gene>
<organism evidence="11 12">
    <name type="scientific">Myxozyma melibiosi</name>
    <dbReference type="NCBI Taxonomy" id="54550"/>
    <lineage>
        <taxon>Eukaryota</taxon>
        <taxon>Fungi</taxon>
        <taxon>Dikarya</taxon>
        <taxon>Ascomycota</taxon>
        <taxon>Saccharomycotina</taxon>
        <taxon>Lipomycetes</taxon>
        <taxon>Lipomycetales</taxon>
        <taxon>Lipomycetaceae</taxon>
        <taxon>Myxozyma</taxon>
    </lineage>
</organism>
<dbReference type="InterPro" id="IPR016849">
    <property type="entry name" value="Rtt109"/>
</dbReference>
<evidence type="ECO:0000256" key="6">
    <source>
        <dbReference type="ARBA" id="ARBA00023015"/>
    </source>
</evidence>
<dbReference type="GeneID" id="90036416"/>
<keyword evidence="6" id="KW-0805">Transcription regulation</keyword>
<dbReference type="InterPro" id="IPR013178">
    <property type="entry name" value="Histone_AcTrfase_Rtt109/CBP"/>
</dbReference>
<keyword evidence="8" id="KW-0539">Nucleus</keyword>
<accession>A0ABR1FB02</accession>
<feature type="region of interest" description="Disordered" evidence="10">
    <location>
        <begin position="376"/>
        <end position="401"/>
    </location>
</feature>
<evidence type="ECO:0000256" key="2">
    <source>
        <dbReference type="ARBA" id="ARBA00013184"/>
    </source>
</evidence>
<comment type="caution">
    <text evidence="11">The sequence shown here is derived from an EMBL/GenBank/DDBJ whole genome shotgun (WGS) entry which is preliminary data.</text>
</comment>
<reference evidence="11 12" key="1">
    <citation type="submission" date="2024-03" db="EMBL/GenBank/DDBJ databases">
        <title>Genome-scale model development and genomic sequencing of the oleaginous clade Lipomyces.</title>
        <authorList>
            <consortium name="Lawrence Berkeley National Laboratory"/>
            <person name="Czajka J.J."/>
            <person name="Han Y."/>
            <person name="Kim J."/>
            <person name="Mondo S.J."/>
            <person name="Hofstad B.A."/>
            <person name="Robles A."/>
            <person name="Haridas S."/>
            <person name="Riley R."/>
            <person name="LaButti K."/>
            <person name="Pangilinan J."/>
            <person name="Andreopoulos W."/>
            <person name="Lipzen A."/>
            <person name="Yan J."/>
            <person name="Wang M."/>
            <person name="Ng V."/>
            <person name="Grigoriev I.V."/>
            <person name="Spatafora J.W."/>
            <person name="Magnuson J.K."/>
            <person name="Baker S.E."/>
            <person name="Pomraning K.R."/>
        </authorList>
    </citation>
    <scope>NUCLEOTIDE SEQUENCE [LARGE SCALE GENOMIC DNA]</scope>
    <source>
        <strain evidence="11 12">Phaff 52-87</strain>
    </source>
</reference>
<dbReference type="Proteomes" id="UP001498771">
    <property type="component" value="Unassembled WGS sequence"/>
</dbReference>
<dbReference type="RefSeq" id="XP_064770071.1">
    <property type="nucleotide sequence ID" value="XM_064910904.1"/>
</dbReference>
<dbReference type="PROSITE" id="PS51728">
    <property type="entry name" value="RTT109_HAT"/>
    <property type="match status" value="1"/>
</dbReference>
<name>A0ABR1FB02_9ASCO</name>
<sequence>MADTDSSGAVSSVWDRNLSNALPRTPTQPEPAPDHPQQHPQQPFVLYHISTKPKKQALTEHPSASSGTVSTHLVLVEYDGIYVLALEVQVYRSPLHTTLFVSKADSTGFCKLNLRVLVSAILRVLLTATARPEIPTRICLFARAQPQYLFPDSGSNGFKHVLSDRQLIRWWIKTLDPLLSLFTPPPLARLLIPGADKAELKPALQSSSALWSAGHIFHTDTSSLAIETVPNFPDDPKSRFLDSLAAENRGRETTVAHFFDELQMRQEFLLGFVVGIIGVEGVISCSSSSSSSSSSSEDEHLGAVVEMKTYTRIHDAIVTGNYGSIRDTRNATAAVRMAMPEGSRFEIMGTLVGEEQSRKKTEPVKTPAVNVMSGMMVRKRAKPPRDVATAPEQTKKAKIEE</sequence>
<comment type="catalytic activity">
    <reaction evidence="9">
        <text>L-lysyl-[histone] + acetyl-CoA = N(6)-acetyl-L-lysyl-[histone] + CoA + H(+)</text>
        <dbReference type="Rhea" id="RHEA:21992"/>
        <dbReference type="Rhea" id="RHEA-COMP:9845"/>
        <dbReference type="Rhea" id="RHEA-COMP:11338"/>
        <dbReference type="ChEBI" id="CHEBI:15378"/>
        <dbReference type="ChEBI" id="CHEBI:29969"/>
        <dbReference type="ChEBI" id="CHEBI:57287"/>
        <dbReference type="ChEBI" id="CHEBI:57288"/>
        <dbReference type="ChEBI" id="CHEBI:61930"/>
        <dbReference type="EC" id="2.3.1.48"/>
    </reaction>
    <physiologicalReaction direction="left-to-right" evidence="9">
        <dbReference type="Rhea" id="RHEA:21993"/>
    </physiologicalReaction>
</comment>
<keyword evidence="4" id="KW-0227">DNA damage</keyword>
<evidence type="ECO:0000313" key="12">
    <source>
        <dbReference type="Proteomes" id="UP001498771"/>
    </source>
</evidence>
<evidence type="ECO:0000256" key="1">
    <source>
        <dbReference type="ARBA" id="ARBA00004123"/>
    </source>
</evidence>
<dbReference type="EMBL" id="JBBJBU010000001">
    <property type="protein sequence ID" value="KAK7207038.1"/>
    <property type="molecule type" value="Genomic_DNA"/>
</dbReference>
<evidence type="ECO:0000256" key="8">
    <source>
        <dbReference type="ARBA" id="ARBA00023242"/>
    </source>
</evidence>
<evidence type="ECO:0000256" key="10">
    <source>
        <dbReference type="SAM" id="MobiDB-lite"/>
    </source>
</evidence>
<evidence type="ECO:0000256" key="7">
    <source>
        <dbReference type="ARBA" id="ARBA00023163"/>
    </source>
</evidence>
<keyword evidence="3" id="KW-0808">Transferase</keyword>
<dbReference type="PANTHER" id="PTHR31571">
    <property type="entry name" value="ALTERED INHERITANCE OF MITOCHONDRIA PROTEIN 6"/>
    <property type="match status" value="1"/>
</dbReference>
<evidence type="ECO:0000256" key="5">
    <source>
        <dbReference type="ARBA" id="ARBA00022990"/>
    </source>
</evidence>
<protein>
    <recommendedName>
        <fullName evidence="2">histone acetyltransferase</fullName>
        <ecNumber evidence="2">2.3.1.48</ecNumber>
    </recommendedName>
</protein>
<evidence type="ECO:0000256" key="3">
    <source>
        <dbReference type="ARBA" id="ARBA00022679"/>
    </source>
</evidence>
<comment type="subcellular location">
    <subcellularLocation>
        <location evidence="1">Nucleus</location>
    </subcellularLocation>
</comment>
<keyword evidence="12" id="KW-1185">Reference proteome</keyword>
<evidence type="ECO:0000256" key="9">
    <source>
        <dbReference type="ARBA" id="ARBA00048940"/>
    </source>
</evidence>
<dbReference type="InterPro" id="IPR051236">
    <property type="entry name" value="HAT_RTT109-like"/>
</dbReference>